<keyword evidence="2" id="KW-0812">Transmembrane</keyword>
<dbReference type="KEGG" id="pana:BBH88_15670"/>
<proteinExistence type="predicted"/>
<protein>
    <submittedName>
        <fullName evidence="5">Ion transport 2 domain-containing protein</fullName>
    </submittedName>
    <submittedName>
        <fullName evidence="4">Metal transporter</fullName>
    </submittedName>
</protein>
<gene>
    <name evidence="5" type="ORF">A1A1_02130</name>
    <name evidence="4" type="ORF">BBH88_15670</name>
</gene>
<dbReference type="EMBL" id="AJYB01000009">
    <property type="protein sequence ID" value="EIM08084.1"/>
    <property type="molecule type" value="Genomic_DNA"/>
</dbReference>
<evidence type="ECO:0000313" key="5">
    <source>
        <dbReference type="EMBL" id="EIM08084.1"/>
    </source>
</evidence>
<feature type="region of interest" description="Disordered" evidence="1">
    <location>
        <begin position="134"/>
        <end position="155"/>
    </location>
</feature>
<sequence>MIATILIGLMILLMLLNLYYFFTNQQHKESFIHMSLFTKLFLVMTAVTFGFAIIYYLLALNNNVLRLNDETGRVAGDDFWDFLYFSGVTMLSVGYGDLVPVGVARFFAVIQAALGLLLPSAYFVKAFGEMTNHEKDGQGNRSDKTVENEEVKNSE</sequence>
<keyword evidence="2" id="KW-1133">Transmembrane helix</keyword>
<keyword evidence="7" id="KW-1185">Reference proteome</keyword>
<dbReference type="Proteomes" id="UP000004725">
    <property type="component" value="Unassembled WGS sequence"/>
</dbReference>
<reference evidence="5 6" key="1">
    <citation type="journal article" date="2012" name="J. Bacteriol.">
        <title>Genome Sequence of the Antarctic Psychrophile Bacterium Planococcus antarcticus DSM 14505.</title>
        <authorList>
            <person name="Margolles A."/>
            <person name="Gueimonde M."/>
            <person name="Sanchez B."/>
        </authorList>
    </citation>
    <scope>NUCLEOTIDE SEQUENCE [LARGE SCALE GENOMIC DNA]</scope>
    <source>
        <strain evidence="5 6">DSM 14505</strain>
    </source>
</reference>
<dbReference type="Proteomes" id="UP000092661">
    <property type="component" value="Chromosome"/>
</dbReference>
<dbReference type="OrthoDB" id="9813518at2"/>
<dbReference type="EMBL" id="CP016534">
    <property type="protein sequence ID" value="ANU11609.1"/>
    <property type="molecule type" value="Genomic_DNA"/>
</dbReference>
<reference evidence="7" key="2">
    <citation type="submission" date="2016-07" db="EMBL/GenBank/DDBJ databases">
        <authorList>
            <person name="See-Too W.S."/>
        </authorList>
    </citation>
    <scope>NUCLEOTIDE SEQUENCE [LARGE SCALE GENOMIC DNA]</scope>
    <source>
        <strain evidence="7">DSM 14505</strain>
    </source>
</reference>
<evidence type="ECO:0000313" key="7">
    <source>
        <dbReference type="Proteomes" id="UP000092661"/>
    </source>
</evidence>
<feature type="transmembrane region" description="Helical" evidence="2">
    <location>
        <begin position="6"/>
        <end position="24"/>
    </location>
</feature>
<feature type="transmembrane region" description="Helical" evidence="2">
    <location>
        <begin position="36"/>
        <end position="59"/>
    </location>
</feature>
<dbReference type="AlphaFoldDB" id="A0A1C7DJ45"/>
<evidence type="ECO:0000313" key="4">
    <source>
        <dbReference type="EMBL" id="ANU11609.1"/>
    </source>
</evidence>
<evidence type="ECO:0000259" key="3">
    <source>
        <dbReference type="Pfam" id="PF07885"/>
    </source>
</evidence>
<reference evidence="4" key="3">
    <citation type="submission" date="2016-10" db="EMBL/GenBank/DDBJ databases">
        <authorList>
            <person name="See-Too W.S."/>
        </authorList>
    </citation>
    <scope>NUCLEOTIDE SEQUENCE</scope>
    <source>
        <strain evidence="4">DSM 14505</strain>
    </source>
</reference>
<evidence type="ECO:0000256" key="2">
    <source>
        <dbReference type="SAM" id="Phobius"/>
    </source>
</evidence>
<feature type="transmembrane region" description="Helical" evidence="2">
    <location>
        <begin position="106"/>
        <end position="124"/>
    </location>
</feature>
<dbReference type="SUPFAM" id="SSF81324">
    <property type="entry name" value="Voltage-gated potassium channels"/>
    <property type="match status" value="1"/>
</dbReference>
<accession>A0A1C7DJ45</accession>
<dbReference type="Gene3D" id="1.10.287.70">
    <property type="match status" value="1"/>
</dbReference>
<evidence type="ECO:0000313" key="6">
    <source>
        <dbReference type="Proteomes" id="UP000004725"/>
    </source>
</evidence>
<dbReference type="Pfam" id="PF07885">
    <property type="entry name" value="Ion_trans_2"/>
    <property type="match status" value="1"/>
</dbReference>
<dbReference type="InterPro" id="IPR013099">
    <property type="entry name" value="K_chnl_dom"/>
</dbReference>
<feature type="domain" description="Potassium channel" evidence="3">
    <location>
        <begin position="44"/>
        <end position="125"/>
    </location>
</feature>
<evidence type="ECO:0000256" key="1">
    <source>
        <dbReference type="SAM" id="MobiDB-lite"/>
    </source>
</evidence>
<keyword evidence="2" id="KW-0472">Membrane</keyword>
<dbReference type="eggNOG" id="ENOG5032TGM">
    <property type="taxonomic scope" value="Bacteria"/>
</dbReference>
<organism evidence="5 6">
    <name type="scientific">Planococcus antarcticus DSM 14505</name>
    <dbReference type="NCBI Taxonomy" id="1185653"/>
    <lineage>
        <taxon>Bacteria</taxon>
        <taxon>Bacillati</taxon>
        <taxon>Bacillota</taxon>
        <taxon>Bacilli</taxon>
        <taxon>Bacillales</taxon>
        <taxon>Caryophanaceae</taxon>
        <taxon>Planococcus</taxon>
    </lineage>
</organism>
<name>A0A1C7DJ45_9BACL</name>
<dbReference type="RefSeq" id="WP_006828444.1">
    <property type="nucleotide sequence ID" value="NZ_AJYB01000009.1"/>
</dbReference>